<sequence length="452" mass="51626">MSRTRFIKGTYTKVSQKGHSMYSNENIVTTATKTVTEEGSDQGISYGDPEKPKEGNIQSKCLVEFRPHANWSGEFGFDWVRLGDTGVSGDKKWYKSIIGNYRNPSTKLLEQIYLNGVFFKDGKEYQNLLNKFSNMTIPWKPKINGSPYLYPIPYMTIYKGDSHKLTLKIEIEELPKKLTIKHLKKPQDTKEYFKFNKEEISIKKGKYTLDNYLEITCVNSFSTDQIIEVLADNMVCGKIKILANNTAHQKQGKILFVSVKSSSGPGKIKNGSTAGEKERLIKYLRQAYINADIKSINLDLTKDRNFIPKLQSGTGIHQYLDSKLRSAKFPDGSVLGNKYDSFYRVYFIAEVIQLPDGQYLLGEAENIPSKTVYVLDLKNIATTTGNPFEAVKTTATHELLHAIGLFHTFDNRSPLTFKKFNTDNIMDYYISDTNIKAKQTYKWQWDILKSKI</sequence>
<name>A0A1N6F8S8_9FLAO</name>
<dbReference type="InterPro" id="IPR024079">
    <property type="entry name" value="MetalloPept_cat_dom_sf"/>
</dbReference>
<keyword evidence="2" id="KW-1185">Reference proteome</keyword>
<gene>
    <name evidence="1" type="ORF">SAMN05444409_1126</name>
</gene>
<dbReference type="STRING" id="1416779.SAMN05444409_1126"/>
<protein>
    <submittedName>
        <fullName evidence="1">Uncharacterized protein</fullName>
    </submittedName>
</protein>
<dbReference type="GO" id="GO:0008237">
    <property type="term" value="F:metallopeptidase activity"/>
    <property type="evidence" value="ECO:0007669"/>
    <property type="project" value="InterPro"/>
</dbReference>
<dbReference type="Gene3D" id="3.40.390.10">
    <property type="entry name" value="Collagenase (Catalytic Domain)"/>
    <property type="match status" value="1"/>
</dbReference>
<evidence type="ECO:0000313" key="1">
    <source>
        <dbReference type="EMBL" id="SIN91693.1"/>
    </source>
</evidence>
<accession>A0A1N6F8S8</accession>
<reference evidence="2" key="1">
    <citation type="submission" date="2016-11" db="EMBL/GenBank/DDBJ databases">
        <authorList>
            <person name="Varghese N."/>
            <person name="Submissions S."/>
        </authorList>
    </citation>
    <scope>NUCLEOTIDE SEQUENCE [LARGE SCALE GENOMIC DNA]</scope>
    <source>
        <strain evidence="2">DSM 27623</strain>
    </source>
</reference>
<dbReference type="EMBL" id="FSRK01000001">
    <property type="protein sequence ID" value="SIN91693.1"/>
    <property type="molecule type" value="Genomic_DNA"/>
</dbReference>
<dbReference type="AlphaFoldDB" id="A0A1N6F8S8"/>
<dbReference type="Proteomes" id="UP000185207">
    <property type="component" value="Unassembled WGS sequence"/>
</dbReference>
<organism evidence="1 2">
    <name type="scientific">Epilithonimonas zeae</name>
    <dbReference type="NCBI Taxonomy" id="1416779"/>
    <lineage>
        <taxon>Bacteria</taxon>
        <taxon>Pseudomonadati</taxon>
        <taxon>Bacteroidota</taxon>
        <taxon>Flavobacteriia</taxon>
        <taxon>Flavobacteriales</taxon>
        <taxon>Weeksellaceae</taxon>
        <taxon>Chryseobacterium group</taxon>
        <taxon>Epilithonimonas</taxon>
    </lineage>
</organism>
<dbReference type="RefSeq" id="WP_074233855.1">
    <property type="nucleotide sequence ID" value="NZ_FSRK01000001.1"/>
</dbReference>
<proteinExistence type="predicted"/>
<dbReference type="OrthoDB" id="6717961at2"/>
<evidence type="ECO:0000313" key="2">
    <source>
        <dbReference type="Proteomes" id="UP000185207"/>
    </source>
</evidence>
<dbReference type="SUPFAM" id="SSF55486">
    <property type="entry name" value="Metalloproteases ('zincins'), catalytic domain"/>
    <property type="match status" value="1"/>
</dbReference>